<dbReference type="InterPro" id="IPR050993">
    <property type="entry name" value="Isochorismatase_domain"/>
</dbReference>
<evidence type="ECO:0000313" key="2">
    <source>
        <dbReference type="EMBL" id="SUI50905.1"/>
    </source>
</evidence>
<feature type="domain" description="Isochorismatase-like" evidence="1">
    <location>
        <begin position="8"/>
        <end position="156"/>
    </location>
</feature>
<protein>
    <submittedName>
        <fullName evidence="2">Isochorismatase family</fullName>
    </submittedName>
</protein>
<reference evidence="2 3" key="1">
    <citation type="submission" date="2018-06" db="EMBL/GenBank/DDBJ databases">
        <authorList>
            <consortium name="Pathogen Informatics"/>
            <person name="Doyle S."/>
        </authorList>
    </citation>
    <scope>NUCLEOTIDE SEQUENCE [LARGE SCALE GENOMIC DNA]</scope>
    <source>
        <strain evidence="2 3">NCTC10738</strain>
    </source>
</reference>
<gene>
    <name evidence="2" type="primary">ycaC</name>
    <name evidence="2" type="ORF">NCTC10738_00587</name>
</gene>
<sequence length="180" mass="19985">MLKAEECVLVIVDVQGKLAQIMDKSEQLHQQLAMLIEGTALFDIPVLWLEQLPQKLGPTTESLAALLSKTTSPIAKHHFSGWHCPAFREALLSTGRKQVLLAGIETHVCVYQTCGDLIEQGFDVHLIADAVSSRSESNKLLGIEMMKQQGARLNNSESLLFELQHQAEGERFKALLKLIK</sequence>
<dbReference type="SUPFAM" id="SSF52499">
    <property type="entry name" value="Isochorismatase-like hydrolases"/>
    <property type="match status" value="1"/>
</dbReference>
<keyword evidence="3" id="KW-1185">Reference proteome</keyword>
<dbReference type="Pfam" id="PF00857">
    <property type="entry name" value="Isochorismatase"/>
    <property type="match status" value="1"/>
</dbReference>
<dbReference type="PANTHER" id="PTHR14119:SF3">
    <property type="entry name" value="ISOCHORISMATASE DOMAIN-CONTAINING PROTEIN 2"/>
    <property type="match status" value="1"/>
</dbReference>
<dbReference type="CDD" id="cd01012">
    <property type="entry name" value="YcaC_related"/>
    <property type="match status" value="1"/>
</dbReference>
<name>A0A379YVI8_9GAMM</name>
<dbReference type="InterPro" id="IPR036380">
    <property type="entry name" value="Isochorismatase-like_sf"/>
</dbReference>
<dbReference type="GeneID" id="99799074"/>
<dbReference type="InterPro" id="IPR000868">
    <property type="entry name" value="Isochorismatase-like_dom"/>
</dbReference>
<accession>A0A379YVI8</accession>
<dbReference type="PANTHER" id="PTHR14119">
    <property type="entry name" value="HYDROLASE"/>
    <property type="match status" value="1"/>
</dbReference>
<dbReference type="Gene3D" id="3.40.50.850">
    <property type="entry name" value="Isochorismatase-like"/>
    <property type="match status" value="1"/>
</dbReference>
<dbReference type="RefSeq" id="WP_101052494.1">
    <property type="nucleotide sequence ID" value="NZ_AP024609.1"/>
</dbReference>
<evidence type="ECO:0000313" key="3">
    <source>
        <dbReference type="Proteomes" id="UP000254069"/>
    </source>
</evidence>
<dbReference type="AlphaFoldDB" id="A0A379YVI8"/>
<dbReference type="Proteomes" id="UP000254069">
    <property type="component" value="Unassembled WGS sequence"/>
</dbReference>
<organism evidence="2 3">
    <name type="scientific">Shewanella algae</name>
    <dbReference type="NCBI Taxonomy" id="38313"/>
    <lineage>
        <taxon>Bacteria</taxon>
        <taxon>Pseudomonadati</taxon>
        <taxon>Pseudomonadota</taxon>
        <taxon>Gammaproteobacteria</taxon>
        <taxon>Alteromonadales</taxon>
        <taxon>Shewanellaceae</taxon>
        <taxon>Shewanella</taxon>
    </lineage>
</organism>
<dbReference type="EMBL" id="UGYO01000001">
    <property type="protein sequence ID" value="SUI50905.1"/>
    <property type="molecule type" value="Genomic_DNA"/>
</dbReference>
<proteinExistence type="predicted"/>
<evidence type="ECO:0000259" key="1">
    <source>
        <dbReference type="Pfam" id="PF00857"/>
    </source>
</evidence>